<dbReference type="AlphaFoldDB" id="A0A3S3NFQ3"/>
<keyword evidence="6" id="KW-1185">Reference proteome</keyword>
<reference evidence="3 6" key="1">
    <citation type="journal article" date="2018" name="Gigascience">
        <title>Genomes of trombidid mites reveal novel predicted allergens and laterally-transferred genes associated with secondary metabolism.</title>
        <authorList>
            <person name="Dong X."/>
            <person name="Chaisiri K."/>
            <person name="Xia D."/>
            <person name="Armstrong S.D."/>
            <person name="Fang Y."/>
            <person name="Donnelly M.J."/>
            <person name="Kadowaki T."/>
            <person name="McGarry J.W."/>
            <person name="Darby A.C."/>
            <person name="Makepeace B.L."/>
        </authorList>
    </citation>
    <scope>NUCLEOTIDE SEQUENCE [LARGE SCALE GENOMIC DNA]</scope>
    <source>
        <strain evidence="3">UoL-WK</strain>
    </source>
</reference>
<dbReference type="EMBL" id="NCKU01010148">
    <property type="protein sequence ID" value="RWS00945.1"/>
    <property type="molecule type" value="Genomic_DNA"/>
</dbReference>
<accession>A0A3S3NFQ3</accession>
<evidence type="ECO:0000313" key="2">
    <source>
        <dbReference type="EMBL" id="RWS00945.1"/>
    </source>
</evidence>
<organism evidence="3 6">
    <name type="scientific">Dinothrombium tinctorium</name>
    <dbReference type="NCBI Taxonomy" id="1965070"/>
    <lineage>
        <taxon>Eukaryota</taxon>
        <taxon>Metazoa</taxon>
        <taxon>Ecdysozoa</taxon>
        <taxon>Arthropoda</taxon>
        <taxon>Chelicerata</taxon>
        <taxon>Arachnida</taxon>
        <taxon>Acari</taxon>
        <taxon>Acariformes</taxon>
        <taxon>Trombidiformes</taxon>
        <taxon>Prostigmata</taxon>
        <taxon>Anystina</taxon>
        <taxon>Parasitengona</taxon>
        <taxon>Trombidioidea</taxon>
        <taxon>Trombidiidae</taxon>
        <taxon>Dinothrombium</taxon>
    </lineage>
</organism>
<gene>
    <name evidence="5" type="ORF">B4U79_18415</name>
    <name evidence="4" type="ORF">B4U79_18525</name>
    <name evidence="3" type="ORF">B4U79_18538</name>
    <name evidence="2" type="ORF">B4U79_18608</name>
</gene>
<dbReference type="SUPFAM" id="SSF56784">
    <property type="entry name" value="HAD-like"/>
    <property type="match status" value="1"/>
</dbReference>
<evidence type="ECO:0000313" key="6">
    <source>
        <dbReference type="Proteomes" id="UP000285301"/>
    </source>
</evidence>
<reference evidence="3" key="2">
    <citation type="submission" date="2018-11" db="EMBL/GenBank/DDBJ databases">
        <title>Trombidioid mite genomics.</title>
        <authorList>
            <person name="Dong X."/>
        </authorList>
    </citation>
    <scope>NUCLEOTIDE SEQUENCE</scope>
    <source>
        <strain evidence="3">UoL-WK</strain>
    </source>
</reference>
<name>A0A3S3NFQ3_9ACAR</name>
<dbReference type="EMBL" id="NCKU01006310">
    <property type="protein sequence ID" value="RWS03636.1"/>
    <property type="molecule type" value="Genomic_DNA"/>
</dbReference>
<dbReference type="Pfam" id="PF03031">
    <property type="entry name" value="NIF"/>
    <property type="match status" value="1"/>
</dbReference>
<evidence type="ECO:0000313" key="3">
    <source>
        <dbReference type="EMBL" id="RWS01748.1"/>
    </source>
</evidence>
<evidence type="ECO:0000313" key="4">
    <source>
        <dbReference type="EMBL" id="RWS02086.1"/>
    </source>
</evidence>
<dbReference type="InterPro" id="IPR036412">
    <property type="entry name" value="HAD-like_sf"/>
</dbReference>
<evidence type="ECO:0000313" key="5">
    <source>
        <dbReference type="EMBL" id="RWS03636.1"/>
    </source>
</evidence>
<dbReference type="InterPro" id="IPR004274">
    <property type="entry name" value="FCP1_dom"/>
</dbReference>
<dbReference type="Proteomes" id="UP000285301">
    <property type="component" value="Unassembled WGS sequence"/>
</dbReference>
<dbReference type="InterPro" id="IPR023214">
    <property type="entry name" value="HAD_sf"/>
</dbReference>
<evidence type="ECO:0000259" key="1">
    <source>
        <dbReference type="Pfam" id="PF03031"/>
    </source>
</evidence>
<dbReference type="EMBL" id="NCKU01008690">
    <property type="protein sequence ID" value="RWS01748.1"/>
    <property type="molecule type" value="Genomic_DNA"/>
</dbReference>
<dbReference type="EMBL" id="NCKU01008172">
    <property type="protein sequence ID" value="RWS02086.1"/>
    <property type="molecule type" value="Genomic_DNA"/>
</dbReference>
<proteinExistence type="predicted"/>
<protein>
    <recommendedName>
        <fullName evidence="1">FCP1 homology domain-containing protein</fullName>
    </recommendedName>
</protein>
<sequence>MNSNFYNLQYNVISKFCNKISSYNDYLIEEEKIKFKPNPDIYRISPLILVVDLDSTLIYADEERITTSISFALPCYYRTEMYYFFYYLRKYFREKLLLILWSTGTNSYVDQMVTLLNITDFDLILGQNESNESYYRFDARKSPKYLLSINFIRNWITNHMRYNGELPPVFAIIDDKARENTSSSVPYNYTFSPEPMNLKSFQKLEDGSMISKVESLMDFAYILVVDLIFANQPYVDIQPAFNVNYFLDEYRYREYIFKPEPAFEVLRYALN</sequence>
<feature type="domain" description="FCP1 homology" evidence="1">
    <location>
        <begin position="48"/>
        <end position="117"/>
    </location>
</feature>
<comment type="caution">
    <text evidence="3">The sequence shown here is derived from an EMBL/GenBank/DDBJ whole genome shotgun (WGS) entry which is preliminary data.</text>
</comment>
<dbReference type="Gene3D" id="3.40.50.1000">
    <property type="entry name" value="HAD superfamily/HAD-like"/>
    <property type="match status" value="1"/>
</dbReference>
<dbReference type="OrthoDB" id="6533772at2759"/>